<keyword evidence="2 4" id="KW-0238">DNA-binding</keyword>
<dbReference type="PANTHER" id="PTHR47506:SF1">
    <property type="entry name" value="HTH-TYPE TRANSCRIPTIONAL REGULATOR YJDC"/>
    <property type="match status" value="1"/>
</dbReference>
<keyword evidence="3" id="KW-0804">Transcription</keyword>
<accession>T0GRI9</accession>
<comment type="caution">
    <text evidence="6">The sequence shown here is derived from an EMBL/GenBank/DDBJ whole genome shotgun (WGS) entry which is preliminary data.</text>
</comment>
<keyword evidence="1" id="KW-0805">Transcription regulation</keyword>
<evidence type="ECO:0000259" key="5">
    <source>
        <dbReference type="PROSITE" id="PS50977"/>
    </source>
</evidence>
<dbReference type="Pfam" id="PF00440">
    <property type="entry name" value="TetR_N"/>
    <property type="match status" value="1"/>
</dbReference>
<protein>
    <recommendedName>
        <fullName evidence="5">HTH tetR-type domain-containing protein</fullName>
    </recommendedName>
</protein>
<dbReference type="InterPro" id="IPR009057">
    <property type="entry name" value="Homeodomain-like_sf"/>
</dbReference>
<dbReference type="InterPro" id="IPR023772">
    <property type="entry name" value="DNA-bd_HTH_TetR-type_CS"/>
</dbReference>
<evidence type="ECO:0000256" key="4">
    <source>
        <dbReference type="PROSITE-ProRule" id="PRU00335"/>
    </source>
</evidence>
<dbReference type="EMBL" id="ATHO01000145">
    <property type="protein sequence ID" value="EQB02603.1"/>
    <property type="molecule type" value="Genomic_DNA"/>
</dbReference>
<dbReference type="PATRIC" id="fig|1329909.3.peg.3186"/>
<dbReference type="PROSITE" id="PS01081">
    <property type="entry name" value="HTH_TETR_1"/>
    <property type="match status" value="1"/>
</dbReference>
<evidence type="ECO:0000256" key="3">
    <source>
        <dbReference type="ARBA" id="ARBA00023163"/>
    </source>
</evidence>
<name>T0GRI9_9SPHN</name>
<dbReference type="InterPro" id="IPR001647">
    <property type="entry name" value="HTH_TetR"/>
</dbReference>
<dbReference type="Proteomes" id="UP000015525">
    <property type="component" value="Unassembled WGS sequence"/>
</dbReference>
<feature type="DNA-binding region" description="H-T-H motif" evidence="4">
    <location>
        <begin position="47"/>
        <end position="66"/>
    </location>
</feature>
<evidence type="ECO:0000313" key="7">
    <source>
        <dbReference type="Proteomes" id="UP000015525"/>
    </source>
</evidence>
<dbReference type="PANTHER" id="PTHR47506">
    <property type="entry name" value="TRANSCRIPTIONAL REGULATORY PROTEIN"/>
    <property type="match status" value="1"/>
</dbReference>
<keyword evidence="7" id="KW-1185">Reference proteome</keyword>
<dbReference type="PROSITE" id="PS50977">
    <property type="entry name" value="HTH_TETR_2"/>
    <property type="match status" value="1"/>
</dbReference>
<evidence type="ECO:0000256" key="2">
    <source>
        <dbReference type="ARBA" id="ARBA00023125"/>
    </source>
</evidence>
<dbReference type="GO" id="GO:0003677">
    <property type="term" value="F:DNA binding"/>
    <property type="evidence" value="ECO:0007669"/>
    <property type="project" value="UniProtKB-UniRule"/>
</dbReference>
<sequence length="219" mass="24527">MHGGKIVHAGREFGQVRAMMNKGQRTAHRILDAAELLFAQKGYSAASLREIAAMTGIQQPGLYKHFSGKEDLYRQVYERALRPLTELMDQIVAGTADMPVFYDLTDQLTDLLAIHPNIAKLLIRAVISRDFDRDEIALDWLSRLVDYGRLLNEKLGAPSDDNSVALQTVAIFNTLFGFFWSSPLIETLAGKPSTDPGLMDMQKQLLRQFVISFGEQIKA</sequence>
<dbReference type="Gene3D" id="1.10.357.10">
    <property type="entry name" value="Tetracycline Repressor, domain 2"/>
    <property type="match status" value="1"/>
</dbReference>
<evidence type="ECO:0000256" key="1">
    <source>
        <dbReference type="ARBA" id="ARBA00023015"/>
    </source>
</evidence>
<feature type="domain" description="HTH tetR-type" evidence="5">
    <location>
        <begin position="24"/>
        <end position="84"/>
    </location>
</feature>
<reference evidence="6 7" key="1">
    <citation type="journal article" date="2013" name="Genome Announc.">
        <title>Draft Genome Sequence of Sphingobium quisquiliarum Strain P25T, a Novel Hexachlorocyclohexane (HCH)-Degrading Bacterium Isolated from an HCH Dumpsite.</title>
        <authorList>
            <person name="Kumar Singh A."/>
            <person name="Sangwan N."/>
            <person name="Sharma A."/>
            <person name="Gupta V."/>
            <person name="Khurana J.P."/>
            <person name="Lal R."/>
        </authorList>
    </citation>
    <scope>NUCLEOTIDE SEQUENCE [LARGE SCALE GENOMIC DNA]</scope>
    <source>
        <strain evidence="6 7">P25</strain>
    </source>
</reference>
<organism evidence="6 7">
    <name type="scientific">Sphingobium quisquiliarum P25</name>
    <dbReference type="NCBI Taxonomy" id="1329909"/>
    <lineage>
        <taxon>Bacteria</taxon>
        <taxon>Pseudomonadati</taxon>
        <taxon>Pseudomonadota</taxon>
        <taxon>Alphaproteobacteria</taxon>
        <taxon>Sphingomonadales</taxon>
        <taxon>Sphingomonadaceae</taxon>
        <taxon>Sphingobium</taxon>
    </lineage>
</organism>
<dbReference type="AlphaFoldDB" id="T0GRI9"/>
<dbReference type="PRINTS" id="PR00455">
    <property type="entry name" value="HTHTETR"/>
</dbReference>
<gene>
    <name evidence="6" type="ORF">L288_16540</name>
</gene>
<dbReference type="SUPFAM" id="SSF46689">
    <property type="entry name" value="Homeodomain-like"/>
    <property type="match status" value="1"/>
</dbReference>
<evidence type="ECO:0000313" key="6">
    <source>
        <dbReference type="EMBL" id="EQB02603.1"/>
    </source>
</evidence>
<proteinExistence type="predicted"/>